<dbReference type="EMBL" id="VSSQ01070948">
    <property type="protein sequence ID" value="MPN22661.1"/>
    <property type="molecule type" value="Genomic_DNA"/>
</dbReference>
<gene>
    <name evidence="1" type="ORF">SDC9_170044</name>
</gene>
<reference evidence="1" key="1">
    <citation type="submission" date="2019-08" db="EMBL/GenBank/DDBJ databases">
        <authorList>
            <person name="Kucharzyk K."/>
            <person name="Murdoch R.W."/>
            <person name="Higgins S."/>
            <person name="Loffler F."/>
        </authorList>
    </citation>
    <scope>NUCLEOTIDE SEQUENCE</scope>
</reference>
<protein>
    <submittedName>
        <fullName evidence="1">Uncharacterized protein</fullName>
    </submittedName>
</protein>
<organism evidence="1">
    <name type="scientific">bioreactor metagenome</name>
    <dbReference type="NCBI Taxonomy" id="1076179"/>
    <lineage>
        <taxon>unclassified sequences</taxon>
        <taxon>metagenomes</taxon>
        <taxon>ecological metagenomes</taxon>
    </lineage>
</organism>
<comment type="caution">
    <text evidence="1">The sequence shown here is derived from an EMBL/GenBank/DDBJ whole genome shotgun (WGS) entry which is preliminary data.</text>
</comment>
<sequence>MAGNGGFQTIHRFNDDFSPAYARRLHTQGSPLRAGQIQHHGVGMRVSQARVGKRACKPRLPRVAQAVAQAGIIHRHAQQSANQRAVGAVPLIGFLKRAPKPDACLHGLFPQQ</sequence>
<dbReference type="AlphaFoldDB" id="A0A645G6Z1"/>
<accession>A0A645G6Z1</accession>
<evidence type="ECO:0000313" key="1">
    <source>
        <dbReference type="EMBL" id="MPN22661.1"/>
    </source>
</evidence>
<name>A0A645G6Z1_9ZZZZ</name>
<proteinExistence type="predicted"/>